<proteinExistence type="inferred from homology"/>
<dbReference type="PANTHER" id="PTHR42928:SF5">
    <property type="entry name" value="BLR1237 PROTEIN"/>
    <property type="match status" value="1"/>
</dbReference>
<dbReference type="Gene3D" id="3.40.190.10">
    <property type="entry name" value="Periplasmic binding protein-like II"/>
    <property type="match status" value="1"/>
</dbReference>
<sequence>MRRRQLAALGVGFGMPCVARAQDAWPSRPIRLVIPFAAGGPIDTVGRLIGERLRDRLGQPFIIENRTGAGGSIGLRGVVQSPPDGYTFVLTSSSLAILPAIYANLGFDPRTDLAPVSLVAEIATTIVVRADHRFASLQALVEEARAKPGTVTYGTSGIGSSNHLSGAMLAATARIDIVHVPYRGAAQAMNALYSRDIDLVFASTVETLSHAREGRARILAVTTARPIPALPDVPTATEAVPGYIAPNWFAIAAPKGLPAPILDRLSAELAALRTDPDFRSRFERLGAEPQMSAPGVLAARLAEDVPTWQRVAATAGIRPE</sequence>
<keyword evidence="3" id="KW-1185">Reference proteome</keyword>
<evidence type="ECO:0000313" key="2">
    <source>
        <dbReference type="EMBL" id="MBP0464367.1"/>
    </source>
</evidence>
<dbReference type="Pfam" id="PF03401">
    <property type="entry name" value="TctC"/>
    <property type="match status" value="1"/>
</dbReference>
<dbReference type="PIRSF" id="PIRSF017082">
    <property type="entry name" value="YflP"/>
    <property type="match status" value="1"/>
</dbReference>
<evidence type="ECO:0000256" key="1">
    <source>
        <dbReference type="ARBA" id="ARBA00006987"/>
    </source>
</evidence>
<protein>
    <submittedName>
        <fullName evidence="2">Tripartite tricarboxylate transporter substrate binding protein</fullName>
    </submittedName>
</protein>
<dbReference type="RefSeq" id="WP_209351738.1">
    <property type="nucleotide sequence ID" value="NZ_JAGIYZ010000009.1"/>
</dbReference>
<accession>A0ABS4AUZ4</accession>
<organism evidence="2 3">
    <name type="scientific">Roseomonas nitratireducens</name>
    <dbReference type="NCBI Taxonomy" id="2820810"/>
    <lineage>
        <taxon>Bacteria</taxon>
        <taxon>Pseudomonadati</taxon>
        <taxon>Pseudomonadota</taxon>
        <taxon>Alphaproteobacteria</taxon>
        <taxon>Acetobacterales</taxon>
        <taxon>Roseomonadaceae</taxon>
        <taxon>Roseomonas</taxon>
    </lineage>
</organism>
<dbReference type="InterPro" id="IPR005064">
    <property type="entry name" value="BUG"/>
</dbReference>
<dbReference type="Proteomes" id="UP000680815">
    <property type="component" value="Unassembled WGS sequence"/>
</dbReference>
<comment type="similarity">
    <text evidence="1">Belongs to the UPF0065 (bug) family.</text>
</comment>
<dbReference type="Gene3D" id="3.40.190.150">
    <property type="entry name" value="Bordetella uptake gene, domain 1"/>
    <property type="match status" value="1"/>
</dbReference>
<dbReference type="SUPFAM" id="SSF53850">
    <property type="entry name" value="Periplasmic binding protein-like II"/>
    <property type="match status" value="1"/>
</dbReference>
<comment type="caution">
    <text evidence="2">The sequence shown here is derived from an EMBL/GenBank/DDBJ whole genome shotgun (WGS) entry which is preliminary data.</text>
</comment>
<dbReference type="InterPro" id="IPR042100">
    <property type="entry name" value="Bug_dom1"/>
</dbReference>
<dbReference type="CDD" id="cd13578">
    <property type="entry name" value="PBP2_Bug27"/>
    <property type="match status" value="1"/>
</dbReference>
<dbReference type="PANTHER" id="PTHR42928">
    <property type="entry name" value="TRICARBOXYLATE-BINDING PROTEIN"/>
    <property type="match status" value="1"/>
</dbReference>
<evidence type="ECO:0000313" key="3">
    <source>
        <dbReference type="Proteomes" id="UP000680815"/>
    </source>
</evidence>
<dbReference type="EMBL" id="JAGIYZ010000009">
    <property type="protein sequence ID" value="MBP0464367.1"/>
    <property type="molecule type" value="Genomic_DNA"/>
</dbReference>
<reference evidence="2 3" key="1">
    <citation type="submission" date="2021-03" db="EMBL/GenBank/DDBJ databases">
        <authorList>
            <person name="So Y."/>
        </authorList>
    </citation>
    <scope>NUCLEOTIDE SEQUENCE [LARGE SCALE GENOMIC DNA]</scope>
    <source>
        <strain evidence="2 3">PWR1</strain>
    </source>
</reference>
<name>A0ABS4AUZ4_9PROT</name>
<gene>
    <name evidence="2" type="ORF">J5Y09_10620</name>
</gene>